<feature type="region of interest" description="Disordered" evidence="1">
    <location>
        <begin position="799"/>
        <end position="821"/>
    </location>
</feature>
<protein>
    <submittedName>
        <fullName evidence="2">Uncharacterized protein</fullName>
    </submittedName>
</protein>
<feature type="compositionally biased region" description="Low complexity" evidence="1">
    <location>
        <begin position="1308"/>
        <end position="1329"/>
    </location>
</feature>
<evidence type="ECO:0000313" key="2">
    <source>
        <dbReference type="EMBL" id="CAI3983358.1"/>
    </source>
</evidence>
<evidence type="ECO:0000313" key="4">
    <source>
        <dbReference type="Proteomes" id="UP001152797"/>
    </source>
</evidence>
<reference evidence="2" key="1">
    <citation type="submission" date="2022-10" db="EMBL/GenBank/DDBJ databases">
        <authorList>
            <person name="Chen Y."/>
            <person name="Dougan E. K."/>
            <person name="Chan C."/>
            <person name="Rhodes N."/>
            <person name="Thang M."/>
        </authorList>
    </citation>
    <scope>NUCLEOTIDE SEQUENCE</scope>
</reference>
<dbReference type="EMBL" id="CAMXCT020000796">
    <property type="protein sequence ID" value="CAL1136733.1"/>
    <property type="molecule type" value="Genomic_DNA"/>
</dbReference>
<accession>A0A9P1FP88</accession>
<feature type="region of interest" description="Disordered" evidence="1">
    <location>
        <begin position="975"/>
        <end position="998"/>
    </location>
</feature>
<feature type="compositionally biased region" description="Acidic residues" evidence="1">
    <location>
        <begin position="606"/>
        <end position="623"/>
    </location>
</feature>
<feature type="compositionally biased region" description="Polar residues" evidence="1">
    <location>
        <begin position="808"/>
        <end position="821"/>
    </location>
</feature>
<dbReference type="Proteomes" id="UP001152797">
    <property type="component" value="Unassembled WGS sequence"/>
</dbReference>
<feature type="region of interest" description="Disordered" evidence="1">
    <location>
        <begin position="1291"/>
        <end position="1359"/>
    </location>
</feature>
<dbReference type="EMBL" id="CAMXCT030000796">
    <property type="protein sequence ID" value="CAL4770670.1"/>
    <property type="molecule type" value="Genomic_DNA"/>
</dbReference>
<sequence length="1817" mass="200172">NTVSIKETPLQILLAERNGYYDAGIVPLFLHRVLSIALTSAEWLAILHETISTIAPAMSLDGEDDSLNAAVDFWRNFGNCATADVGAMLLEDISRFTVARAVVKAGTALLASSRIFFHNLYQDVASRSPGEFKLTIHSYIQDATNSGILKGSKLAALILRSAYLRDYVANAADGCEDETYDFDDARNFDFTSWFETIVRVADILPVHGSDSAVTAAQTLKHLEGPNECGARKILAADVADQPNTFFADFTCLEHSQHLVSLSCLKAADRMDNLMHAASGYNRKITVPMGRGITILFALAADHARHFSALSLCGRNVRLFITLRGVAGMVQPDVQASERLNKMLSLFGQRCPSGSLDLCTARACMKHFLGVNGYGLGGKRRFSDVKETAKHLFDECVSGWPLIEDVDKLENRFAPAETRSDLLSLSDANKKYRECDPFFQPRVTPATLWAASMNSKLSKRRAQRKFSYCVDGLPAISFVMSPKGIDDAVCAPLIFLVTDKVRTAIHLVAFRRQTQADATANGPFKYAIHTPWSFTKSHDALLRFYNLLKDDQTTISAVEFLVRVHNDATLEPIDGTSTTLLTFQRMDHASKTTFTALADETDHNTGDGDDSDGPGSDDDDDDNSEPQGFHELSSLMQQFRSENPERQPEFNVNLDDPVDALNEFVEDADAEDCSNLNVPDSELARQSAAKSLGESDMEGDADADEWINEQMSQTLEKERCQFESEIAGKALKTGANIQGQNFMEIAESVVAEPRTQITVSFDVLSLVVESLYIKEGATEEEAMVEASLHSKHGLGVMGNHEEETEDGLDTNQGPMATARPTSGSLQASAVDVKAFCPLNILCLLDFVGRQQVFSEQPSLSSIDIRNGTHHVAFLVEGALIAWAKETLAAAAILQDAHSARQSHGRFTRDNRNLALAILDLPSLGFALCALQSFILQAVRRQAVIVPSDQEQEQEPHERSDAEDTVVMSEITSITGHIRSDDSNGQNREAIGEDQEPVDSPFDISLLFSADEENDEYDERGPEIAADPDGKDRSAKAQRTHLSFLFQFHLRSLGSWQLSGAMRNFACRVLKPNHEFYLVESGLKDSNRRGVWRIWAKAMFTGNTFVTHENLEEHFSQHRLTRKEYDSLSSKWSTDKGGFTMWGVKIIETMVKTPMYVAAKGGEETWMSFTLANTCANIDDVHAQGSPSVAKRGRDSRKPPGALGDITNFVHVKEKTPPVPNEIEKPMRFERQEHVEDAKNKQVDDFDTLSDALAATMTDCYPDLFPDDARRECTGHDAASVIGLRLDTAALEKSEGQPGNFEVSDNQVQAGPHAHAPDPAVPGGDDPGVAVSSGKGVDKGSATQQQHHQPGQLGSGADMGFFGGISDDDAAAAAAPTLLDPSQATAPASFAEIAVNRTIPVPAANTPEPEPDNFVKGLSHVRRKVSNMKENFEFFKHAVDEVCSDGEPIRSSFRDGFKLTDNDFLDPVELQAGISNLSISTSYSGVGAPEVCAHLLKNEVESKLGHKISSPEIYFQMEYDEACRSELSLLDKVTDPEQSTCLFGDLCDFYVDSLQDVVKHLMQKPDLALEILAKMITTGEAVKSSAYCYKHKKVCELRMALLQLAGTSCTAYAPCGNQKGIQDSTILAFLAWCALRVLLQEPLILHENSDRFPIELLFRLLGHLYHIDSTIVEALKYGGGVRRKRRLTRLIHKGKVLSMDNPGFLRFDERFHRDCHMAWKAYYCQHLMDDSTSKAELEEDMKWSASRAAVVRYRASSASTSVAMMMMPPEHDPMADGSAGEKLFWPKHFLFTPNYTRTCASTIFAYQGTSCDTKGIEAQ</sequence>
<dbReference type="EMBL" id="CAMXCT010000796">
    <property type="protein sequence ID" value="CAI3983358.1"/>
    <property type="molecule type" value="Genomic_DNA"/>
</dbReference>
<proteinExistence type="predicted"/>
<comment type="caution">
    <text evidence="2">The sequence shown here is derived from an EMBL/GenBank/DDBJ whole genome shotgun (WGS) entry which is preliminary data.</text>
</comment>
<feature type="region of interest" description="Disordered" evidence="1">
    <location>
        <begin position="596"/>
        <end position="627"/>
    </location>
</feature>
<gene>
    <name evidence="2" type="ORF">C1SCF055_LOCUS10976</name>
</gene>
<feature type="region of interest" description="Disordered" evidence="1">
    <location>
        <begin position="945"/>
        <end position="964"/>
    </location>
</feature>
<organism evidence="2">
    <name type="scientific">Cladocopium goreaui</name>
    <dbReference type="NCBI Taxonomy" id="2562237"/>
    <lineage>
        <taxon>Eukaryota</taxon>
        <taxon>Sar</taxon>
        <taxon>Alveolata</taxon>
        <taxon>Dinophyceae</taxon>
        <taxon>Suessiales</taxon>
        <taxon>Symbiodiniaceae</taxon>
        <taxon>Cladocopium</taxon>
    </lineage>
</organism>
<evidence type="ECO:0000313" key="3">
    <source>
        <dbReference type="EMBL" id="CAL1136733.1"/>
    </source>
</evidence>
<feature type="non-terminal residue" evidence="2">
    <location>
        <position position="1817"/>
    </location>
</feature>
<feature type="region of interest" description="Disordered" evidence="1">
    <location>
        <begin position="1011"/>
        <end position="1031"/>
    </location>
</feature>
<reference evidence="3" key="2">
    <citation type="submission" date="2024-04" db="EMBL/GenBank/DDBJ databases">
        <authorList>
            <person name="Chen Y."/>
            <person name="Shah S."/>
            <person name="Dougan E. K."/>
            <person name="Thang M."/>
            <person name="Chan C."/>
        </authorList>
    </citation>
    <scope>NUCLEOTIDE SEQUENCE [LARGE SCALE GENOMIC DNA]</scope>
</reference>
<name>A0A9P1FP88_9DINO</name>
<evidence type="ECO:0000256" key="1">
    <source>
        <dbReference type="SAM" id="MobiDB-lite"/>
    </source>
</evidence>
<keyword evidence="4" id="KW-1185">Reference proteome</keyword>